<accession>A0A1G8EPG3</accession>
<dbReference type="HAMAP" id="MF_00902">
    <property type="entry name" value="TatC"/>
    <property type="match status" value="1"/>
</dbReference>
<name>A0A1G8EPG3_9MICC</name>
<dbReference type="PRINTS" id="PR01840">
    <property type="entry name" value="TATCFAMILY"/>
</dbReference>
<comment type="subcellular location">
    <subcellularLocation>
        <location evidence="7">Cell membrane</location>
        <topology evidence="7">Multi-pass membrane protein</topology>
    </subcellularLocation>
    <subcellularLocation>
        <location evidence="1">Membrane</location>
        <topology evidence="1">Multi-pass membrane protein</topology>
    </subcellularLocation>
</comment>
<dbReference type="PANTHER" id="PTHR30371">
    <property type="entry name" value="SEC-INDEPENDENT PROTEIN TRANSLOCASE PROTEIN TATC"/>
    <property type="match status" value="1"/>
</dbReference>
<protein>
    <recommendedName>
        <fullName evidence="7">Sec-independent protein translocase protein TatC</fullName>
    </recommendedName>
</protein>
<feature type="transmembrane region" description="Helical" evidence="7">
    <location>
        <begin position="203"/>
        <end position="220"/>
    </location>
</feature>
<gene>
    <name evidence="7" type="primary">tatC</name>
    <name evidence="8" type="ORF">SAMN04488693_102199</name>
</gene>
<evidence type="ECO:0000256" key="4">
    <source>
        <dbReference type="ARBA" id="ARBA00022989"/>
    </source>
</evidence>
<evidence type="ECO:0000256" key="5">
    <source>
        <dbReference type="ARBA" id="ARBA00023010"/>
    </source>
</evidence>
<dbReference type="NCBIfam" id="TIGR00945">
    <property type="entry name" value="tatC"/>
    <property type="match status" value="1"/>
</dbReference>
<dbReference type="GO" id="GO:0009977">
    <property type="term" value="F:proton motive force dependent protein transmembrane transporter activity"/>
    <property type="evidence" value="ECO:0007669"/>
    <property type="project" value="TreeGrafter"/>
</dbReference>
<dbReference type="PANTHER" id="PTHR30371:SF0">
    <property type="entry name" value="SEC-INDEPENDENT PROTEIN TRANSLOCASE PROTEIN TATC, CHLOROPLASTIC-RELATED"/>
    <property type="match status" value="1"/>
</dbReference>
<feature type="transmembrane region" description="Helical" evidence="7">
    <location>
        <begin position="226"/>
        <end position="246"/>
    </location>
</feature>
<organism evidence="8 9">
    <name type="scientific">Arthrobacter subterraneus</name>
    <dbReference type="NCBI Taxonomy" id="335973"/>
    <lineage>
        <taxon>Bacteria</taxon>
        <taxon>Bacillati</taxon>
        <taxon>Actinomycetota</taxon>
        <taxon>Actinomycetes</taxon>
        <taxon>Micrococcales</taxon>
        <taxon>Micrococcaceae</taxon>
        <taxon>Arthrobacter</taxon>
    </lineage>
</organism>
<keyword evidence="4 7" id="KW-1133">Transmembrane helix</keyword>
<dbReference type="GO" id="GO:0043953">
    <property type="term" value="P:protein transport by the Tat complex"/>
    <property type="evidence" value="ECO:0007669"/>
    <property type="project" value="UniProtKB-UniRule"/>
</dbReference>
<evidence type="ECO:0000256" key="7">
    <source>
        <dbReference type="HAMAP-Rule" id="MF_00902"/>
    </source>
</evidence>
<comment type="similarity">
    <text evidence="7">Belongs to the TatC family.</text>
</comment>
<comment type="function">
    <text evidence="7">Part of the twin-arginine translocation (Tat) system that transports large folded proteins containing a characteristic twin-arginine motif in their signal peptide across membranes. Together with TatB, TatC is part of a receptor directly interacting with Tat signal peptides.</text>
</comment>
<evidence type="ECO:0000256" key="2">
    <source>
        <dbReference type="ARBA" id="ARBA00022692"/>
    </source>
</evidence>
<feature type="transmembrane region" description="Helical" evidence="7">
    <location>
        <begin position="117"/>
        <end position="140"/>
    </location>
</feature>
<evidence type="ECO:0000256" key="3">
    <source>
        <dbReference type="ARBA" id="ARBA00022927"/>
    </source>
</evidence>
<dbReference type="Pfam" id="PF00902">
    <property type="entry name" value="TatC"/>
    <property type="match status" value="1"/>
</dbReference>
<keyword evidence="6 7" id="KW-0472">Membrane</keyword>
<proteinExistence type="inferred from homology"/>
<feature type="transmembrane region" description="Helical" evidence="7">
    <location>
        <begin position="81"/>
        <end position="105"/>
    </location>
</feature>
<dbReference type="GO" id="GO:0033281">
    <property type="term" value="C:TAT protein transport complex"/>
    <property type="evidence" value="ECO:0007669"/>
    <property type="project" value="UniProtKB-UniRule"/>
</dbReference>
<dbReference type="InterPro" id="IPR002033">
    <property type="entry name" value="TatC"/>
</dbReference>
<evidence type="ECO:0000313" key="8">
    <source>
        <dbReference type="EMBL" id="SDH71755.1"/>
    </source>
</evidence>
<sequence>MPRVKGRKANPEGRMALKEHLIEARNRLFKSGIALVIGTVIGFFIYNPVLEALSEPVRNINEIDGRNAALNFDGVGSPFDLMIQISVFLGLVIASPVWLYQLWAFITPGLRVKERRIALGFIAVAVPLFIAGLYLAWLILPSAVRVLTDFTPAGFANLISVPVYITFLLRLMLAFGIAFLLPVVLFGLNLVGVIKGKQVLKSWRITVFLICLFAAMAAPGGDAMSMFYLAVPLLLLFFVAIGLCLLNDKRREKRTAERDADIEANADTPSRLDEV</sequence>
<dbReference type="STRING" id="335973.SAMN04488693_102199"/>
<dbReference type="EMBL" id="FNDT01000002">
    <property type="protein sequence ID" value="SDH71755.1"/>
    <property type="molecule type" value="Genomic_DNA"/>
</dbReference>
<dbReference type="Proteomes" id="UP000199258">
    <property type="component" value="Unassembled WGS sequence"/>
</dbReference>
<keyword evidence="7" id="KW-0813">Transport</keyword>
<keyword evidence="5 7" id="KW-0811">Translocation</keyword>
<keyword evidence="3 7" id="KW-0653">Protein transport</keyword>
<evidence type="ECO:0000313" key="9">
    <source>
        <dbReference type="Proteomes" id="UP000199258"/>
    </source>
</evidence>
<evidence type="ECO:0000256" key="1">
    <source>
        <dbReference type="ARBA" id="ARBA00004141"/>
    </source>
</evidence>
<feature type="transmembrane region" description="Helical" evidence="7">
    <location>
        <begin position="167"/>
        <end position="191"/>
    </location>
</feature>
<dbReference type="OrthoDB" id="9777044at2"/>
<keyword evidence="9" id="KW-1185">Reference proteome</keyword>
<dbReference type="GO" id="GO:0065002">
    <property type="term" value="P:intracellular protein transmembrane transport"/>
    <property type="evidence" value="ECO:0007669"/>
    <property type="project" value="TreeGrafter"/>
</dbReference>
<dbReference type="AlphaFoldDB" id="A0A1G8EPG3"/>
<reference evidence="8 9" key="1">
    <citation type="submission" date="2016-10" db="EMBL/GenBank/DDBJ databases">
        <authorList>
            <person name="de Groot N.N."/>
        </authorList>
    </citation>
    <scope>NUCLEOTIDE SEQUENCE [LARGE SCALE GENOMIC DNA]</scope>
    <source>
        <strain evidence="8 9">NP_1H</strain>
    </source>
</reference>
<keyword evidence="7" id="KW-1003">Cell membrane</keyword>
<evidence type="ECO:0000256" key="6">
    <source>
        <dbReference type="ARBA" id="ARBA00023136"/>
    </source>
</evidence>
<comment type="subunit">
    <text evidence="7">The Tat system comprises two distinct complexes: a TatABC complex, containing multiple copies of TatA, TatB and TatC subunits, and a separate TatA complex, containing only TatA subunits. Substrates initially bind to the TatABC complex, which probably triggers association of the separate TatA complex to form the active translocon.</text>
</comment>
<keyword evidence="2 7" id="KW-0812">Transmembrane</keyword>
<feature type="transmembrane region" description="Helical" evidence="7">
    <location>
        <begin position="28"/>
        <end position="46"/>
    </location>
</feature>